<dbReference type="InterPro" id="IPR016181">
    <property type="entry name" value="Acyl_CoA_acyltransferase"/>
</dbReference>
<gene>
    <name evidence="4" type="ORF">BHF71_09165</name>
</gene>
<dbReference type="AlphaFoldDB" id="A0A1D2YUB6"/>
<dbReference type="InterPro" id="IPR000182">
    <property type="entry name" value="GNAT_dom"/>
</dbReference>
<name>A0A1D2YUB6_9BACI</name>
<keyword evidence="1 4" id="KW-0808">Transferase</keyword>
<sequence>MSKVVPLKINYKTIEDFKKFREYGLEELSMLEDLEANMIEDGANSPFFGVYDDEKLVGRMSLYKVEAKYDKYFDPPEGYYELFKLEVLPEYRGKRIGSMLVKYAKSLGHPIKTNARNGSRNFWLKMGFSPVKYDPIRDRGENPYIWHPDGF</sequence>
<dbReference type="SUPFAM" id="SSF55729">
    <property type="entry name" value="Acyl-CoA N-acyltransferases (Nat)"/>
    <property type="match status" value="1"/>
</dbReference>
<evidence type="ECO:0000259" key="3">
    <source>
        <dbReference type="PROSITE" id="PS51186"/>
    </source>
</evidence>
<comment type="caution">
    <text evidence="4">The sequence shown here is derived from an EMBL/GenBank/DDBJ whole genome shotgun (WGS) entry which is preliminary data.</text>
</comment>
<evidence type="ECO:0000256" key="1">
    <source>
        <dbReference type="ARBA" id="ARBA00022679"/>
    </source>
</evidence>
<dbReference type="Gene3D" id="3.40.630.30">
    <property type="match status" value="1"/>
</dbReference>
<accession>A0A1D2YUB6</accession>
<evidence type="ECO:0000256" key="2">
    <source>
        <dbReference type="ARBA" id="ARBA00023315"/>
    </source>
</evidence>
<dbReference type="EMBL" id="MIJF01000025">
    <property type="protein sequence ID" value="OEF99302.1"/>
    <property type="molecule type" value="Genomic_DNA"/>
</dbReference>
<dbReference type="OrthoDB" id="2242710at2"/>
<evidence type="ECO:0000313" key="5">
    <source>
        <dbReference type="Proteomes" id="UP000243739"/>
    </source>
</evidence>
<reference evidence="4 5" key="1">
    <citation type="submission" date="2016-09" db="EMBL/GenBank/DDBJ databases">
        <title>Draft genome sequence for the type strain of Vulcanibacillus modesticaldus BR, a strictly anaerobic, moderately thermophilic, and nitrate-reducing bacterium from deep sea-hydrothermal vents of the Mid-Atlantic Ridge.</title>
        <authorList>
            <person name="Abin C.A."/>
            <person name="Hollibaugh J.T."/>
        </authorList>
    </citation>
    <scope>NUCLEOTIDE SEQUENCE [LARGE SCALE GENOMIC DNA]</scope>
    <source>
        <strain evidence="4 5">BR</strain>
    </source>
</reference>
<dbReference type="GO" id="GO:0016747">
    <property type="term" value="F:acyltransferase activity, transferring groups other than amino-acyl groups"/>
    <property type="evidence" value="ECO:0007669"/>
    <property type="project" value="InterPro"/>
</dbReference>
<keyword evidence="5" id="KW-1185">Reference proteome</keyword>
<dbReference type="PROSITE" id="PS51186">
    <property type="entry name" value="GNAT"/>
    <property type="match status" value="1"/>
</dbReference>
<dbReference type="InterPro" id="IPR017274">
    <property type="entry name" value="YlbP"/>
</dbReference>
<evidence type="ECO:0000313" key="4">
    <source>
        <dbReference type="EMBL" id="OEF99302.1"/>
    </source>
</evidence>
<keyword evidence="2" id="KW-0012">Acyltransferase</keyword>
<proteinExistence type="predicted"/>
<dbReference type="NCBIfam" id="NF010241">
    <property type="entry name" value="PRK13688.1"/>
    <property type="match status" value="1"/>
</dbReference>
<dbReference type="Pfam" id="PF00583">
    <property type="entry name" value="Acetyltransf_1"/>
    <property type="match status" value="1"/>
</dbReference>
<dbReference type="STRING" id="337097.BHF71_09165"/>
<feature type="domain" description="N-acetyltransferase" evidence="3">
    <location>
        <begin position="7"/>
        <end position="151"/>
    </location>
</feature>
<dbReference type="Proteomes" id="UP000243739">
    <property type="component" value="Unassembled WGS sequence"/>
</dbReference>
<organism evidence="4 5">
    <name type="scientific">Vulcanibacillus modesticaldus</name>
    <dbReference type="NCBI Taxonomy" id="337097"/>
    <lineage>
        <taxon>Bacteria</taxon>
        <taxon>Bacillati</taxon>
        <taxon>Bacillota</taxon>
        <taxon>Bacilli</taxon>
        <taxon>Bacillales</taxon>
        <taxon>Bacillaceae</taxon>
        <taxon>Vulcanibacillus</taxon>
    </lineage>
</organism>
<dbReference type="CDD" id="cd04301">
    <property type="entry name" value="NAT_SF"/>
    <property type="match status" value="1"/>
</dbReference>
<protein>
    <submittedName>
        <fullName evidence="4">GNAT family N-acetyltransferase</fullName>
    </submittedName>
</protein>
<dbReference type="PIRSF" id="PIRSF037732">
    <property type="entry name" value="YlbP_prd"/>
    <property type="match status" value="1"/>
</dbReference>